<gene>
    <name evidence="1" type="ORF">E1161_01165</name>
</gene>
<dbReference type="OrthoDB" id="3988248at2"/>
<dbReference type="SUPFAM" id="SSF46785">
    <property type="entry name" value="Winged helix' DNA-binding domain"/>
    <property type="match status" value="1"/>
</dbReference>
<evidence type="ECO:0000313" key="2">
    <source>
        <dbReference type="Proteomes" id="UP000294744"/>
    </source>
</evidence>
<dbReference type="Proteomes" id="UP000294744">
    <property type="component" value="Unassembled WGS sequence"/>
</dbReference>
<proteinExistence type="predicted"/>
<dbReference type="InterPro" id="IPR036388">
    <property type="entry name" value="WH-like_DNA-bd_sf"/>
</dbReference>
<evidence type="ECO:0000313" key="1">
    <source>
        <dbReference type="EMBL" id="TDC96857.1"/>
    </source>
</evidence>
<dbReference type="InterPro" id="IPR036390">
    <property type="entry name" value="WH_DNA-bd_sf"/>
</dbReference>
<dbReference type="AlphaFoldDB" id="A0A4R4UWE8"/>
<keyword evidence="2" id="KW-1185">Reference proteome</keyword>
<sequence length="431" mass="46045">MSVVIGVLVHARHQEVFRQAASTVSGVTLRWAVCGETAQAGDRLRELLTSPGVNGLLIGPLSYEAVRGQVPEGLPVAVTRPSSLELALAVARMRSDYPEHRRASIDTFDHHVIQEVATTLGVRHSALPYATDQPIAEIIAHHRAALRNGGVVITPRLEVAEALRAEAPVVDTVLLSASVRAELQDLLLRVKAGQAEDSRFAAGVFQVRDGEDVEGARAGLREILLQDPQLAGSWVENRGKRGLVLFAHKALLERATSGWQVVPALQQAEGSMDVRIAAGFGLGASVRAGIALAERAAVRAEAEPHSCGFVIQDSGVIIGPIGGAGRRTEFAYRDHSADLERMAREVGLSPTTLSRLVSLERELRGRAVSPSELATLLGITDPSGRRLIRKLGTAELVTSEGSAQPTRRGRPTRLYRLRVGEALGQSGSALD</sequence>
<protein>
    <submittedName>
        <fullName evidence="1">Transcriptional regulator</fullName>
    </submittedName>
</protein>
<reference evidence="1 2" key="1">
    <citation type="submission" date="2019-03" db="EMBL/GenBank/DDBJ databases">
        <title>Draft genome sequences of novel Actinobacteria.</title>
        <authorList>
            <person name="Sahin N."/>
            <person name="Ay H."/>
            <person name="Saygin H."/>
        </authorList>
    </citation>
    <scope>NUCLEOTIDE SEQUENCE [LARGE SCALE GENOMIC DNA]</scope>
    <source>
        <strain evidence="1 2">16K404</strain>
    </source>
</reference>
<accession>A0A4R4UWE8</accession>
<name>A0A4R4UWE8_9PSEU</name>
<dbReference type="EMBL" id="SMKV01000001">
    <property type="protein sequence ID" value="TDC96857.1"/>
    <property type="molecule type" value="Genomic_DNA"/>
</dbReference>
<dbReference type="RefSeq" id="WP_132618567.1">
    <property type="nucleotide sequence ID" value="NZ_SMKV01000001.1"/>
</dbReference>
<organism evidence="1 2">
    <name type="scientific">Saccharopolyspora aridisoli</name>
    <dbReference type="NCBI Taxonomy" id="2530385"/>
    <lineage>
        <taxon>Bacteria</taxon>
        <taxon>Bacillati</taxon>
        <taxon>Actinomycetota</taxon>
        <taxon>Actinomycetes</taxon>
        <taxon>Pseudonocardiales</taxon>
        <taxon>Pseudonocardiaceae</taxon>
        <taxon>Saccharopolyspora</taxon>
    </lineage>
</organism>
<dbReference type="Gene3D" id="1.10.10.10">
    <property type="entry name" value="Winged helix-like DNA-binding domain superfamily/Winged helix DNA-binding domain"/>
    <property type="match status" value="1"/>
</dbReference>
<comment type="caution">
    <text evidence="1">The sequence shown here is derived from an EMBL/GenBank/DDBJ whole genome shotgun (WGS) entry which is preliminary data.</text>
</comment>